<gene>
    <name evidence="2" type="ORF">ACFSX5_01775</name>
</gene>
<feature type="chain" id="PRO_5045261970" evidence="1">
    <location>
        <begin position="25"/>
        <end position="200"/>
    </location>
</feature>
<keyword evidence="1" id="KW-0732">Signal</keyword>
<sequence length="200" mass="20787">MRQHPALGLAAGLLLGVLPGVAMAQSVSVSRSVLENQPYTLIYPDPMVASGGLDAPVVINHPDAPLQCSMSIVPVEDSNWTAEAALASLDDDEVVAGWAETFPGFTLGNKAVVAYQSGPALIYDGTSTDSPMGMPLTVVHTETVDGGRGYTLDCFYDTAGEVQLRPLVEFIIANFSTNSDAGCCVGAEPASAEDEAVTPQ</sequence>
<reference evidence="3" key="1">
    <citation type="journal article" date="2019" name="Int. J. Syst. Evol. Microbiol.">
        <title>The Global Catalogue of Microorganisms (GCM) 10K type strain sequencing project: providing services to taxonomists for standard genome sequencing and annotation.</title>
        <authorList>
            <consortium name="The Broad Institute Genomics Platform"/>
            <consortium name="The Broad Institute Genome Sequencing Center for Infectious Disease"/>
            <person name="Wu L."/>
            <person name="Ma J."/>
        </authorList>
    </citation>
    <scope>NUCLEOTIDE SEQUENCE [LARGE SCALE GENOMIC DNA]</scope>
    <source>
        <strain evidence="3">CCM 7427</strain>
    </source>
</reference>
<evidence type="ECO:0000313" key="3">
    <source>
        <dbReference type="Proteomes" id="UP001597521"/>
    </source>
</evidence>
<comment type="caution">
    <text evidence="2">The sequence shown here is derived from an EMBL/GenBank/DDBJ whole genome shotgun (WGS) entry which is preliminary data.</text>
</comment>
<organism evidence="2 3">
    <name type="scientific">Devosia albogilva</name>
    <dbReference type="NCBI Taxonomy" id="429726"/>
    <lineage>
        <taxon>Bacteria</taxon>
        <taxon>Pseudomonadati</taxon>
        <taxon>Pseudomonadota</taxon>
        <taxon>Alphaproteobacteria</taxon>
        <taxon>Hyphomicrobiales</taxon>
        <taxon>Devosiaceae</taxon>
        <taxon>Devosia</taxon>
    </lineage>
</organism>
<proteinExistence type="predicted"/>
<evidence type="ECO:0000256" key="1">
    <source>
        <dbReference type="SAM" id="SignalP"/>
    </source>
</evidence>
<dbReference type="Proteomes" id="UP001597521">
    <property type="component" value="Unassembled WGS sequence"/>
</dbReference>
<dbReference type="RefSeq" id="WP_386831203.1">
    <property type="nucleotide sequence ID" value="NZ_JBHUNP010000001.1"/>
</dbReference>
<keyword evidence="3" id="KW-1185">Reference proteome</keyword>
<name>A0ABW5QFE3_9HYPH</name>
<protein>
    <submittedName>
        <fullName evidence="2">Uncharacterized protein</fullName>
    </submittedName>
</protein>
<dbReference type="EMBL" id="JBHUNP010000001">
    <property type="protein sequence ID" value="MFD2646518.1"/>
    <property type="molecule type" value="Genomic_DNA"/>
</dbReference>
<feature type="signal peptide" evidence="1">
    <location>
        <begin position="1"/>
        <end position="24"/>
    </location>
</feature>
<evidence type="ECO:0000313" key="2">
    <source>
        <dbReference type="EMBL" id="MFD2646518.1"/>
    </source>
</evidence>
<accession>A0ABW5QFE3</accession>